<accession>A0A7J7IQZ3</accession>
<evidence type="ECO:0000313" key="4">
    <source>
        <dbReference type="Proteomes" id="UP000530660"/>
    </source>
</evidence>
<proteinExistence type="predicted"/>
<keyword evidence="4" id="KW-1185">Reference proteome</keyword>
<feature type="transmembrane region" description="Helical" evidence="2">
    <location>
        <begin position="108"/>
        <end position="129"/>
    </location>
</feature>
<keyword evidence="2" id="KW-1133">Transmembrane helix</keyword>
<feature type="region of interest" description="Disordered" evidence="1">
    <location>
        <begin position="61"/>
        <end position="87"/>
    </location>
</feature>
<sequence length="188" mass="21287">MAVGGTSAPRQTTPCAGPESASQVSLLSGSEAEALPAYVMDWRRRHCYGYWQSVCERRSRDPQANAPSEPNNSAENRGHAPVETTANDPSLPRVVKVFDGVHPARYDYAFLVFTLLFFPYTWSLILLLYTTGWFLFESFFWECCGTFMPRSKGCEQIVALDSDHVVCVRVYESRRLLSRATDRTEQRT</sequence>
<evidence type="ECO:0000256" key="2">
    <source>
        <dbReference type="SAM" id="Phobius"/>
    </source>
</evidence>
<gene>
    <name evidence="3" type="ORF">F1559_001270</name>
</gene>
<evidence type="ECO:0000313" key="3">
    <source>
        <dbReference type="EMBL" id="KAF6005139.1"/>
    </source>
</evidence>
<dbReference type="Proteomes" id="UP000530660">
    <property type="component" value="Unassembled WGS sequence"/>
</dbReference>
<dbReference type="EMBL" id="VWRR01000001">
    <property type="protein sequence ID" value="KAF6005139.1"/>
    <property type="molecule type" value="Genomic_DNA"/>
</dbReference>
<feature type="compositionally biased region" description="Polar residues" evidence="1">
    <location>
        <begin position="8"/>
        <end position="22"/>
    </location>
</feature>
<feature type="compositionally biased region" description="Polar residues" evidence="1">
    <location>
        <begin position="65"/>
        <end position="75"/>
    </location>
</feature>
<dbReference type="AlphaFoldDB" id="A0A7J7IQZ3"/>
<comment type="caution">
    <text evidence="3">The sequence shown here is derived from an EMBL/GenBank/DDBJ whole genome shotgun (WGS) entry which is preliminary data.</text>
</comment>
<keyword evidence="2" id="KW-0472">Membrane</keyword>
<evidence type="ECO:0000256" key="1">
    <source>
        <dbReference type="SAM" id="MobiDB-lite"/>
    </source>
</evidence>
<keyword evidence="2" id="KW-0812">Transmembrane</keyword>
<name>A0A7J7IQZ3_9RHOD</name>
<reference evidence="3 4" key="1">
    <citation type="journal article" date="2020" name="J. Phycol.">
        <title>Comparative genome analysis reveals Cyanidiococcus gen. nov., a new extremophilic red algal genus sister to Cyanidioschyzon (Cyanidioschyzonaceae, Rhodophyta).</title>
        <authorList>
            <person name="Liu S.-L."/>
            <person name="Chiang Y.-R."/>
            <person name="Yoon H.S."/>
            <person name="Fu H.-Y."/>
        </authorList>
    </citation>
    <scope>NUCLEOTIDE SEQUENCE [LARGE SCALE GENOMIC DNA]</scope>
    <source>
        <strain evidence="3 4">THAL066</strain>
    </source>
</reference>
<organism evidence="3 4">
    <name type="scientific">Cyanidiococcus yangmingshanensis</name>
    <dbReference type="NCBI Taxonomy" id="2690220"/>
    <lineage>
        <taxon>Eukaryota</taxon>
        <taxon>Rhodophyta</taxon>
        <taxon>Bangiophyceae</taxon>
        <taxon>Cyanidiales</taxon>
        <taxon>Cyanidiaceae</taxon>
        <taxon>Cyanidiococcus</taxon>
    </lineage>
</organism>
<protein>
    <submittedName>
        <fullName evidence="3">Uncharacterized protein</fullName>
    </submittedName>
</protein>
<feature type="region of interest" description="Disordered" evidence="1">
    <location>
        <begin position="1"/>
        <end position="22"/>
    </location>
</feature>